<reference evidence="2" key="1">
    <citation type="journal article" date="2023" name="G3 (Bethesda)">
        <title>A reference genome for the long-term kleptoplast-retaining sea slug Elysia crispata morphotype clarki.</title>
        <authorList>
            <person name="Eastman K.E."/>
            <person name="Pendleton A.L."/>
            <person name="Shaikh M.A."/>
            <person name="Suttiyut T."/>
            <person name="Ogas R."/>
            <person name="Tomko P."/>
            <person name="Gavelis G."/>
            <person name="Widhalm J.R."/>
            <person name="Wisecaver J.H."/>
        </authorList>
    </citation>
    <scope>NUCLEOTIDE SEQUENCE</scope>
    <source>
        <strain evidence="2">ECLA1</strain>
    </source>
</reference>
<keyword evidence="3" id="KW-1185">Reference proteome</keyword>
<evidence type="ECO:0000256" key="1">
    <source>
        <dbReference type="SAM" id="SignalP"/>
    </source>
</evidence>
<organism evidence="2 3">
    <name type="scientific">Elysia crispata</name>
    <name type="common">lettuce slug</name>
    <dbReference type="NCBI Taxonomy" id="231223"/>
    <lineage>
        <taxon>Eukaryota</taxon>
        <taxon>Metazoa</taxon>
        <taxon>Spiralia</taxon>
        <taxon>Lophotrochozoa</taxon>
        <taxon>Mollusca</taxon>
        <taxon>Gastropoda</taxon>
        <taxon>Heterobranchia</taxon>
        <taxon>Euthyneura</taxon>
        <taxon>Panpulmonata</taxon>
        <taxon>Sacoglossa</taxon>
        <taxon>Placobranchoidea</taxon>
        <taxon>Plakobranchidae</taxon>
        <taxon>Elysia</taxon>
    </lineage>
</organism>
<feature type="signal peptide" evidence="1">
    <location>
        <begin position="1"/>
        <end position="18"/>
    </location>
</feature>
<accession>A0AAE1DL27</accession>
<name>A0AAE1DL27_9GAST</name>
<evidence type="ECO:0000313" key="2">
    <source>
        <dbReference type="EMBL" id="KAK3773760.1"/>
    </source>
</evidence>
<proteinExistence type="predicted"/>
<dbReference type="Proteomes" id="UP001283361">
    <property type="component" value="Unassembled WGS sequence"/>
</dbReference>
<dbReference type="EMBL" id="JAWDGP010003511">
    <property type="protein sequence ID" value="KAK3773760.1"/>
    <property type="molecule type" value="Genomic_DNA"/>
</dbReference>
<dbReference type="AlphaFoldDB" id="A0AAE1DL27"/>
<protein>
    <submittedName>
        <fullName evidence="2">Uncharacterized protein</fullName>
    </submittedName>
</protein>
<gene>
    <name evidence="2" type="ORF">RRG08_016713</name>
</gene>
<evidence type="ECO:0000313" key="3">
    <source>
        <dbReference type="Proteomes" id="UP001283361"/>
    </source>
</evidence>
<sequence>MRAVLIVCLAAAIVTAEAYDDCIKHYKTQSGHPCFRKHSVRNRRLGITRCCEDTSLYPYIQWIQWKTMNNVVCTCRPRSEICRLNPRRC</sequence>
<comment type="caution">
    <text evidence="2">The sequence shown here is derived from an EMBL/GenBank/DDBJ whole genome shotgun (WGS) entry which is preliminary data.</text>
</comment>
<feature type="chain" id="PRO_5042201440" evidence="1">
    <location>
        <begin position="19"/>
        <end position="89"/>
    </location>
</feature>
<keyword evidence="1" id="KW-0732">Signal</keyword>